<keyword evidence="1" id="KW-0479">Metal-binding</keyword>
<keyword evidence="8" id="KW-1185">Reference proteome</keyword>
<dbReference type="InterPro" id="IPR001841">
    <property type="entry name" value="Znf_RING"/>
</dbReference>
<feature type="non-terminal residue" evidence="7">
    <location>
        <position position="1"/>
    </location>
</feature>
<dbReference type="GO" id="GO:0006511">
    <property type="term" value="P:ubiquitin-dependent protein catabolic process"/>
    <property type="evidence" value="ECO:0007669"/>
    <property type="project" value="TreeGrafter"/>
</dbReference>
<feature type="domain" description="RING-type" evidence="6">
    <location>
        <begin position="147"/>
        <end position="188"/>
    </location>
</feature>
<dbReference type="CDD" id="cd16454">
    <property type="entry name" value="RING-H2_PA-TM-RING"/>
    <property type="match status" value="1"/>
</dbReference>
<evidence type="ECO:0000313" key="8">
    <source>
        <dbReference type="Proteomes" id="UP000324897"/>
    </source>
</evidence>
<evidence type="ECO:0000259" key="6">
    <source>
        <dbReference type="PROSITE" id="PS50089"/>
    </source>
</evidence>
<evidence type="ECO:0000256" key="4">
    <source>
        <dbReference type="PROSITE-ProRule" id="PRU00175"/>
    </source>
</evidence>
<dbReference type="PROSITE" id="PS50089">
    <property type="entry name" value="ZF_RING_2"/>
    <property type="match status" value="1"/>
</dbReference>
<evidence type="ECO:0000256" key="5">
    <source>
        <dbReference type="SAM" id="MobiDB-lite"/>
    </source>
</evidence>
<feature type="region of interest" description="Disordered" evidence="5">
    <location>
        <begin position="1"/>
        <end position="77"/>
    </location>
</feature>
<dbReference type="InterPro" id="IPR051834">
    <property type="entry name" value="RING_finger_E3_ligase"/>
</dbReference>
<reference evidence="7 8" key="1">
    <citation type="journal article" date="2019" name="Sci. Rep.">
        <title>A high-quality genome of Eragrostis curvula grass provides insights into Poaceae evolution and supports new strategies to enhance forage quality.</title>
        <authorList>
            <person name="Carballo J."/>
            <person name="Santos B.A.C.M."/>
            <person name="Zappacosta D."/>
            <person name="Garbus I."/>
            <person name="Selva J.P."/>
            <person name="Gallo C.A."/>
            <person name="Diaz A."/>
            <person name="Albertini E."/>
            <person name="Caccamo M."/>
            <person name="Echenique V."/>
        </authorList>
    </citation>
    <scope>NUCLEOTIDE SEQUENCE [LARGE SCALE GENOMIC DNA]</scope>
    <source>
        <strain evidence="8">cv. Victoria</strain>
        <tissue evidence="7">Leaf</tissue>
    </source>
</reference>
<organism evidence="7 8">
    <name type="scientific">Eragrostis curvula</name>
    <name type="common">weeping love grass</name>
    <dbReference type="NCBI Taxonomy" id="38414"/>
    <lineage>
        <taxon>Eukaryota</taxon>
        <taxon>Viridiplantae</taxon>
        <taxon>Streptophyta</taxon>
        <taxon>Embryophyta</taxon>
        <taxon>Tracheophyta</taxon>
        <taxon>Spermatophyta</taxon>
        <taxon>Magnoliopsida</taxon>
        <taxon>Liliopsida</taxon>
        <taxon>Poales</taxon>
        <taxon>Poaceae</taxon>
        <taxon>PACMAD clade</taxon>
        <taxon>Chloridoideae</taxon>
        <taxon>Eragrostideae</taxon>
        <taxon>Eragrostidinae</taxon>
        <taxon>Eragrostis</taxon>
    </lineage>
</organism>
<dbReference type="GO" id="GO:0005634">
    <property type="term" value="C:nucleus"/>
    <property type="evidence" value="ECO:0007669"/>
    <property type="project" value="TreeGrafter"/>
</dbReference>
<dbReference type="AlphaFoldDB" id="A0A5J9WRL7"/>
<evidence type="ECO:0000256" key="3">
    <source>
        <dbReference type="ARBA" id="ARBA00022833"/>
    </source>
</evidence>
<dbReference type="Gene3D" id="3.30.40.10">
    <property type="entry name" value="Zinc/RING finger domain, C3HC4 (zinc finger)"/>
    <property type="match status" value="1"/>
</dbReference>
<proteinExistence type="predicted"/>
<dbReference type="Proteomes" id="UP000324897">
    <property type="component" value="Chromosome 6"/>
</dbReference>
<dbReference type="OrthoDB" id="693546at2759"/>
<evidence type="ECO:0000256" key="1">
    <source>
        <dbReference type="ARBA" id="ARBA00022723"/>
    </source>
</evidence>
<dbReference type="InterPro" id="IPR013083">
    <property type="entry name" value="Znf_RING/FYVE/PHD"/>
</dbReference>
<dbReference type="SMART" id="SM00184">
    <property type="entry name" value="RING"/>
    <property type="match status" value="1"/>
</dbReference>
<protein>
    <recommendedName>
        <fullName evidence="6">RING-type domain-containing protein</fullName>
    </recommendedName>
</protein>
<comment type="caution">
    <text evidence="7">The sequence shown here is derived from an EMBL/GenBank/DDBJ whole genome shotgun (WGS) entry which is preliminary data.</text>
</comment>
<name>A0A5J9WRL7_9POAL</name>
<dbReference type="SUPFAM" id="SSF57850">
    <property type="entry name" value="RING/U-box"/>
    <property type="match status" value="1"/>
</dbReference>
<evidence type="ECO:0000256" key="2">
    <source>
        <dbReference type="ARBA" id="ARBA00022771"/>
    </source>
</evidence>
<keyword evidence="2 4" id="KW-0863">Zinc-finger</keyword>
<dbReference type="PANTHER" id="PTHR45931:SF23">
    <property type="entry name" value="OS12G0134500 PROTEIN"/>
    <property type="match status" value="1"/>
</dbReference>
<dbReference type="GO" id="GO:0008270">
    <property type="term" value="F:zinc ion binding"/>
    <property type="evidence" value="ECO:0007669"/>
    <property type="project" value="UniProtKB-KW"/>
</dbReference>
<dbReference type="Gramene" id="TVU50849">
    <property type="protein sequence ID" value="TVU50849"/>
    <property type="gene ID" value="EJB05_02240"/>
</dbReference>
<dbReference type="GO" id="GO:0061630">
    <property type="term" value="F:ubiquitin protein ligase activity"/>
    <property type="evidence" value="ECO:0007669"/>
    <property type="project" value="TreeGrafter"/>
</dbReference>
<sequence>MSSPSSSGGGGGRKRSAPQMDAPSGASEDPDSYGTFFQARRSAPRPPERYDTVITLPPRRRWVPGDHDEDEQTMPPPLPRFLIMPQDDDDDEPYDGGVDSVEHVPGYDESEEQRNVIYKRPRVPASSKAIQGLQEARAGDAGLPTDCAVCLQDFGADDKLRAMPCSHAFHQHCIFDWLRRNGVCPLCRQGGSSRTTRKSSRRACRCWTGGGLTLFHKNFIRRCILARVCFQQPD</sequence>
<accession>A0A5J9WRL7</accession>
<dbReference type="Pfam" id="PF13639">
    <property type="entry name" value="zf-RING_2"/>
    <property type="match status" value="1"/>
</dbReference>
<dbReference type="EMBL" id="RWGY01000002">
    <property type="protein sequence ID" value="TVU50849.1"/>
    <property type="molecule type" value="Genomic_DNA"/>
</dbReference>
<keyword evidence="3" id="KW-0862">Zinc</keyword>
<gene>
    <name evidence="7" type="ORF">EJB05_02240</name>
</gene>
<evidence type="ECO:0000313" key="7">
    <source>
        <dbReference type="EMBL" id="TVU50849.1"/>
    </source>
</evidence>
<dbReference type="PANTHER" id="PTHR45931">
    <property type="entry name" value="SI:CH211-59O9.10"/>
    <property type="match status" value="1"/>
</dbReference>